<keyword evidence="1" id="KW-0472">Membrane</keyword>
<reference evidence="2" key="1">
    <citation type="submission" date="2018-02" db="EMBL/GenBank/DDBJ databases">
        <title>Rhizophora mucronata_Transcriptome.</title>
        <authorList>
            <person name="Meera S.P."/>
            <person name="Sreeshan A."/>
            <person name="Augustine A."/>
        </authorList>
    </citation>
    <scope>NUCLEOTIDE SEQUENCE</scope>
    <source>
        <tissue evidence="2">Leaf</tissue>
    </source>
</reference>
<proteinExistence type="predicted"/>
<dbReference type="EMBL" id="GGEC01002059">
    <property type="protein sequence ID" value="MBW82542.1"/>
    <property type="molecule type" value="Transcribed_RNA"/>
</dbReference>
<evidence type="ECO:0000313" key="2">
    <source>
        <dbReference type="EMBL" id="MBW82543.1"/>
    </source>
</evidence>
<evidence type="ECO:0000256" key="1">
    <source>
        <dbReference type="SAM" id="Phobius"/>
    </source>
</evidence>
<feature type="transmembrane region" description="Helical" evidence="1">
    <location>
        <begin position="25"/>
        <end position="46"/>
    </location>
</feature>
<protein>
    <submittedName>
        <fullName evidence="2">NEP1-interacting protein-like 1</fullName>
    </submittedName>
</protein>
<dbReference type="EMBL" id="GGEC01002060">
    <property type="protein sequence ID" value="MBW82543.1"/>
    <property type="molecule type" value="Transcribed_RNA"/>
</dbReference>
<keyword evidence="1" id="KW-0812">Transmembrane</keyword>
<dbReference type="AlphaFoldDB" id="A0A2P2IMV3"/>
<name>A0A2P2IMV3_RHIMU</name>
<organism evidence="2">
    <name type="scientific">Rhizophora mucronata</name>
    <name type="common">Asiatic mangrove</name>
    <dbReference type="NCBI Taxonomy" id="61149"/>
    <lineage>
        <taxon>Eukaryota</taxon>
        <taxon>Viridiplantae</taxon>
        <taxon>Streptophyta</taxon>
        <taxon>Embryophyta</taxon>
        <taxon>Tracheophyta</taxon>
        <taxon>Spermatophyta</taxon>
        <taxon>Magnoliopsida</taxon>
        <taxon>eudicotyledons</taxon>
        <taxon>Gunneridae</taxon>
        <taxon>Pentapetalae</taxon>
        <taxon>rosids</taxon>
        <taxon>fabids</taxon>
        <taxon>Malpighiales</taxon>
        <taxon>Rhizophoraceae</taxon>
        <taxon>Rhizophora</taxon>
    </lineage>
</organism>
<sequence>MWSHSGNLQATSLIWKSWRQIEQRFPFHAVSTLFLSVSLIFAIFFLDPFPNFLLPNPGVGTSL</sequence>
<keyword evidence="1" id="KW-1133">Transmembrane helix</keyword>
<accession>A0A2P2IMV3</accession>